<protein>
    <submittedName>
        <fullName evidence="1">Uncharacterized protein</fullName>
    </submittedName>
</protein>
<dbReference type="Proteomes" id="UP000257109">
    <property type="component" value="Unassembled WGS sequence"/>
</dbReference>
<feature type="non-terminal residue" evidence="1">
    <location>
        <position position="1"/>
    </location>
</feature>
<reference evidence="1" key="1">
    <citation type="submission" date="2018-05" db="EMBL/GenBank/DDBJ databases">
        <title>Draft genome of Mucuna pruriens seed.</title>
        <authorList>
            <person name="Nnadi N.E."/>
            <person name="Vos R."/>
            <person name="Hasami M.H."/>
            <person name="Devisetty U.K."/>
            <person name="Aguiy J.C."/>
        </authorList>
    </citation>
    <scope>NUCLEOTIDE SEQUENCE [LARGE SCALE GENOMIC DNA]</scope>
    <source>
        <strain evidence="1">JCA_2017</strain>
    </source>
</reference>
<organism evidence="1 2">
    <name type="scientific">Mucuna pruriens</name>
    <name type="common">Velvet bean</name>
    <name type="synonym">Dolichos pruriens</name>
    <dbReference type="NCBI Taxonomy" id="157652"/>
    <lineage>
        <taxon>Eukaryota</taxon>
        <taxon>Viridiplantae</taxon>
        <taxon>Streptophyta</taxon>
        <taxon>Embryophyta</taxon>
        <taxon>Tracheophyta</taxon>
        <taxon>Spermatophyta</taxon>
        <taxon>Magnoliopsida</taxon>
        <taxon>eudicotyledons</taxon>
        <taxon>Gunneridae</taxon>
        <taxon>Pentapetalae</taxon>
        <taxon>rosids</taxon>
        <taxon>fabids</taxon>
        <taxon>Fabales</taxon>
        <taxon>Fabaceae</taxon>
        <taxon>Papilionoideae</taxon>
        <taxon>50 kb inversion clade</taxon>
        <taxon>NPAAA clade</taxon>
        <taxon>indigoferoid/millettioid clade</taxon>
        <taxon>Phaseoleae</taxon>
        <taxon>Mucuna</taxon>
    </lineage>
</organism>
<evidence type="ECO:0000313" key="1">
    <source>
        <dbReference type="EMBL" id="RDX84042.1"/>
    </source>
</evidence>
<gene>
    <name evidence="1" type="ORF">CR513_34981</name>
</gene>
<sequence>MCLNCIKNSLIIPSSLKYRVICFSRTLWTRKSIFNYFMKTESMCFKGWLKTLFVTFSKGYHVEECESR</sequence>
<accession>A0A371G0K5</accession>
<keyword evidence="2" id="KW-1185">Reference proteome</keyword>
<evidence type="ECO:0000313" key="2">
    <source>
        <dbReference type="Proteomes" id="UP000257109"/>
    </source>
</evidence>
<proteinExistence type="predicted"/>
<dbReference type="EMBL" id="QJKJ01007172">
    <property type="protein sequence ID" value="RDX84042.1"/>
    <property type="molecule type" value="Genomic_DNA"/>
</dbReference>
<comment type="caution">
    <text evidence="1">The sequence shown here is derived from an EMBL/GenBank/DDBJ whole genome shotgun (WGS) entry which is preliminary data.</text>
</comment>
<name>A0A371G0K5_MUCPR</name>
<dbReference type="AlphaFoldDB" id="A0A371G0K5"/>